<name>A0AAD3S2V9_NEPGR</name>
<reference evidence="1" key="1">
    <citation type="submission" date="2023-05" db="EMBL/GenBank/DDBJ databases">
        <title>Nepenthes gracilis genome sequencing.</title>
        <authorList>
            <person name="Fukushima K."/>
        </authorList>
    </citation>
    <scope>NUCLEOTIDE SEQUENCE</scope>
    <source>
        <strain evidence="1">SING2019-196</strain>
    </source>
</reference>
<keyword evidence="2" id="KW-1185">Reference proteome</keyword>
<dbReference type="AlphaFoldDB" id="A0AAD3S2V9"/>
<proteinExistence type="predicted"/>
<comment type="caution">
    <text evidence="1">The sequence shown here is derived from an EMBL/GenBank/DDBJ whole genome shotgun (WGS) entry which is preliminary data.</text>
</comment>
<evidence type="ECO:0000313" key="1">
    <source>
        <dbReference type="EMBL" id="GMH03438.1"/>
    </source>
</evidence>
<sequence length="150" mass="15837">MVGLNCLNHGSEAADAFLQPVDVCMPAERFHDAVIDKHRAALLKMGSQCSLVCCLLNLGAAAAMVNSGPDSADCMAKGMLLMVSAILISRMPFGCCECGECGLVWESICSAEAAVVIWLFWSLMCCCLESLAPSLLICIAAKMLLDAPGF</sequence>
<dbReference type="Proteomes" id="UP001279734">
    <property type="component" value="Unassembled WGS sequence"/>
</dbReference>
<protein>
    <submittedName>
        <fullName evidence="1">Uncharacterized protein</fullName>
    </submittedName>
</protein>
<accession>A0AAD3S2V9</accession>
<dbReference type="EMBL" id="BSYO01000004">
    <property type="protein sequence ID" value="GMH03438.1"/>
    <property type="molecule type" value="Genomic_DNA"/>
</dbReference>
<gene>
    <name evidence="1" type="ORF">Nepgr_005277</name>
</gene>
<organism evidence="1 2">
    <name type="scientific">Nepenthes gracilis</name>
    <name type="common">Slender pitcher plant</name>
    <dbReference type="NCBI Taxonomy" id="150966"/>
    <lineage>
        <taxon>Eukaryota</taxon>
        <taxon>Viridiplantae</taxon>
        <taxon>Streptophyta</taxon>
        <taxon>Embryophyta</taxon>
        <taxon>Tracheophyta</taxon>
        <taxon>Spermatophyta</taxon>
        <taxon>Magnoliopsida</taxon>
        <taxon>eudicotyledons</taxon>
        <taxon>Gunneridae</taxon>
        <taxon>Pentapetalae</taxon>
        <taxon>Caryophyllales</taxon>
        <taxon>Nepenthaceae</taxon>
        <taxon>Nepenthes</taxon>
    </lineage>
</organism>
<evidence type="ECO:0000313" key="2">
    <source>
        <dbReference type="Proteomes" id="UP001279734"/>
    </source>
</evidence>